<reference evidence="2" key="1">
    <citation type="submission" date="2015-09" db="EMBL/GenBank/DDBJ databases">
        <authorList>
            <consortium name="Pathogen Informatics"/>
        </authorList>
    </citation>
    <scope>NUCLEOTIDE SEQUENCE [LARGE SCALE GENOMIC DNA]</scope>
    <source>
        <strain evidence="2">Lake Konstanz</strain>
    </source>
</reference>
<evidence type="ECO:0008006" key="3">
    <source>
        <dbReference type="Google" id="ProtNLM"/>
    </source>
</evidence>
<evidence type="ECO:0000313" key="2">
    <source>
        <dbReference type="Proteomes" id="UP000051952"/>
    </source>
</evidence>
<dbReference type="AlphaFoldDB" id="A0A0S4KJ18"/>
<dbReference type="Proteomes" id="UP000051952">
    <property type="component" value="Unassembled WGS sequence"/>
</dbReference>
<proteinExistence type="predicted"/>
<organism evidence="1 2">
    <name type="scientific">Bodo saltans</name>
    <name type="common">Flagellated protozoan</name>
    <dbReference type="NCBI Taxonomy" id="75058"/>
    <lineage>
        <taxon>Eukaryota</taxon>
        <taxon>Discoba</taxon>
        <taxon>Euglenozoa</taxon>
        <taxon>Kinetoplastea</taxon>
        <taxon>Metakinetoplastina</taxon>
        <taxon>Eubodonida</taxon>
        <taxon>Bodonidae</taxon>
        <taxon>Bodo</taxon>
    </lineage>
</organism>
<sequence length="97" mass="10422">MSTVAALKEQLLSQNVADFVIFTPIGEVVEKSGDFAASAHKCQSAYLIVQQCSGLMKAQEKLKRVTVTFDDAVYVATVTTLSGKPHGVVVKRQAPPQ</sequence>
<dbReference type="EMBL" id="CYKH01002252">
    <property type="protein sequence ID" value="CUI15626.1"/>
    <property type="molecule type" value="Genomic_DNA"/>
</dbReference>
<dbReference type="VEuPathDB" id="TriTrypDB:BSAL_48750"/>
<gene>
    <name evidence="1" type="ORF">BSAL_48750</name>
</gene>
<dbReference type="OrthoDB" id="275011at2759"/>
<name>A0A0S4KJ18_BODSA</name>
<protein>
    <recommendedName>
        <fullName evidence="3">Late endosomal/lysosomal adaptor and MAPK and MTOR activator 5</fullName>
    </recommendedName>
</protein>
<dbReference type="OMA" id="TMKFEDI"/>
<keyword evidence="2" id="KW-1185">Reference proteome</keyword>
<evidence type="ECO:0000313" key="1">
    <source>
        <dbReference type="EMBL" id="CUI15626.1"/>
    </source>
</evidence>
<accession>A0A0S4KJ18</accession>